<name>A0A918AGB0_9ACTN</name>
<reference evidence="1" key="2">
    <citation type="submission" date="2020-09" db="EMBL/GenBank/DDBJ databases">
        <authorList>
            <person name="Sun Q."/>
            <person name="Zhou Y."/>
        </authorList>
    </citation>
    <scope>NUCLEOTIDE SEQUENCE</scope>
    <source>
        <strain evidence="1">CGMCC 4.7430</strain>
    </source>
</reference>
<proteinExistence type="predicted"/>
<organism evidence="1 2">
    <name type="scientific">Nonomuraea glycinis</name>
    <dbReference type="NCBI Taxonomy" id="2047744"/>
    <lineage>
        <taxon>Bacteria</taxon>
        <taxon>Bacillati</taxon>
        <taxon>Actinomycetota</taxon>
        <taxon>Actinomycetes</taxon>
        <taxon>Streptosporangiales</taxon>
        <taxon>Streptosporangiaceae</taxon>
        <taxon>Nonomuraea</taxon>
    </lineage>
</organism>
<dbReference type="RefSeq" id="WP_189144967.1">
    <property type="nucleotide sequence ID" value="NZ_BMNK01000029.1"/>
</dbReference>
<sequence length="59" mass="6634">MKSALVRFLLGDTPGHSADGRRIGIGLATALRKQHSAEQAEHYMTQWVAERDMHKSTRD</sequence>
<keyword evidence="2" id="KW-1185">Reference proteome</keyword>
<reference evidence="1" key="1">
    <citation type="journal article" date="2014" name="Int. J. Syst. Evol. Microbiol.">
        <title>Complete genome sequence of Corynebacterium casei LMG S-19264T (=DSM 44701T), isolated from a smear-ripened cheese.</title>
        <authorList>
            <consortium name="US DOE Joint Genome Institute (JGI-PGF)"/>
            <person name="Walter F."/>
            <person name="Albersmeier A."/>
            <person name="Kalinowski J."/>
            <person name="Ruckert C."/>
        </authorList>
    </citation>
    <scope>NUCLEOTIDE SEQUENCE</scope>
    <source>
        <strain evidence="1">CGMCC 4.7430</strain>
    </source>
</reference>
<dbReference type="Proteomes" id="UP000660745">
    <property type="component" value="Unassembled WGS sequence"/>
</dbReference>
<accession>A0A918AGB0</accession>
<comment type="caution">
    <text evidence="1">The sequence shown here is derived from an EMBL/GenBank/DDBJ whole genome shotgun (WGS) entry which is preliminary data.</text>
</comment>
<gene>
    <name evidence="1" type="ORF">GCM10012278_90400</name>
</gene>
<dbReference type="EMBL" id="BMNK01000029">
    <property type="protein sequence ID" value="GGP18380.1"/>
    <property type="molecule type" value="Genomic_DNA"/>
</dbReference>
<evidence type="ECO:0000313" key="1">
    <source>
        <dbReference type="EMBL" id="GGP18380.1"/>
    </source>
</evidence>
<dbReference type="AlphaFoldDB" id="A0A918AGB0"/>
<evidence type="ECO:0000313" key="2">
    <source>
        <dbReference type="Proteomes" id="UP000660745"/>
    </source>
</evidence>
<protein>
    <submittedName>
        <fullName evidence="1">Uncharacterized protein</fullName>
    </submittedName>
</protein>